<dbReference type="InterPro" id="IPR036426">
    <property type="entry name" value="Bulb-type_lectin_dom_sf"/>
</dbReference>
<protein>
    <submittedName>
        <fullName evidence="4">Surface antigen</fullName>
    </submittedName>
</protein>
<dbReference type="Gene3D" id="2.90.10.30">
    <property type="match status" value="1"/>
</dbReference>
<sequence>MPPLSRLLPTTLATALTATVAFGTLAAVPAFADTTPPAATPPAPSQPGTPAPVTPLTGSVTLKLPTTVAAGKSSTVRGTLVALPTTGPTTAVPTAPVTLRWRTVGTTRWSSRTVTTTTKGAWSTTLKLQTNSEVQARYAGTSGVTAASSPIGRVTATQAVSISKLSPKRPAIGQKLTVSGVTSNALRGTTVTVQRLRNGVWTTAATAKVSATGSYAAKLKVRSSASLTLRTRSIATAAITRATSARRTVGVAVTATLYPGQTLGAGRVLTSPNGLYSATVGSNGDLAVTDTAGNVLWHSNTTGSAPSLALTSTGNVVLRGSTGVLWQSGSTGAVPRLVMQNDGSLVLFSLGASRWSSTLGLGGSVRPAACWSTSFDCISYTGYNPAISYWRMYAGHNCTNYVAYRLTLAGVKNPPWGYPGGSAWQWRAGAKKKGFAVNTTPAVGAVMQWGRNTPGGGSSGHVVYVEQVTSTGVWISEDSWSGHASYRFIASTSSAFTSARFLHIKDAA</sequence>
<feature type="domain" description="Peptidase C51" evidence="2">
    <location>
        <begin position="373"/>
        <end position="503"/>
    </location>
</feature>
<dbReference type="InterPro" id="IPR001480">
    <property type="entry name" value="Bulb-type_lectin_dom"/>
</dbReference>
<accession>A0A7W3IR85</accession>
<feature type="chain" id="PRO_5030527767" evidence="1">
    <location>
        <begin position="33"/>
        <end position="508"/>
    </location>
</feature>
<proteinExistence type="predicted"/>
<dbReference type="PROSITE" id="PS50911">
    <property type="entry name" value="CHAP"/>
    <property type="match status" value="1"/>
</dbReference>
<keyword evidence="5" id="KW-1185">Reference proteome</keyword>
<dbReference type="InterPro" id="IPR038765">
    <property type="entry name" value="Papain-like_cys_pep_sf"/>
</dbReference>
<dbReference type="SMART" id="SM00108">
    <property type="entry name" value="B_lectin"/>
    <property type="match status" value="1"/>
</dbReference>
<dbReference type="AlphaFoldDB" id="A0A7W3IR85"/>
<gene>
    <name evidence="4" type="ORF">FHX74_001335</name>
</gene>
<feature type="domain" description="Bulb-type lectin" evidence="3">
    <location>
        <begin position="254"/>
        <end position="360"/>
    </location>
</feature>
<evidence type="ECO:0000259" key="2">
    <source>
        <dbReference type="PROSITE" id="PS50911"/>
    </source>
</evidence>
<dbReference type="RefSeq" id="WP_182559307.1">
    <property type="nucleotide sequence ID" value="NZ_JACGWT010000002.1"/>
</dbReference>
<keyword evidence="1" id="KW-0732">Signal</keyword>
<evidence type="ECO:0000256" key="1">
    <source>
        <dbReference type="SAM" id="SignalP"/>
    </source>
</evidence>
<name>A0A7W3IR85_9ACTN</name>
<dbReference type="Gene3D" id="3.90.1720.10">
    <property type="entry name" value="endopeptidase domain like (from Nostoc punctiforme)"/>
    <property type="match status" value="1"/>
</dbReference>
<comment type="caution">
    <text evidence="4">The sequence shown here is derived from an EMBL/GenBank/DDBJ whole genome shotgun (WGS) entry which is preliminary data.</text>
</comment>
<evidence type="ECO:0000259" key="3">
    <source>
        <dbReference type="PROSITE" id="PS50927"/>
    </source>
</evidence>
<feature type="signal peptide" evidence="1">
    <location>
        <begin position="1"/>
        <end position="32"/>
    </location>
</feature>
<reference evidence="4 5" key="1">
    <citation type="submission" date="2020-07" db="EMBL/GenBank/DDBJ databases">
        <title>Sequencing the genomes of 1000 actinobacteria strains.</title>
        <authorList>
            <person name="Klenk H.-P."/>
        </authorList>
    </citation>
    <scope>NUCLEOTIDE SEQUENCE [LARGE SCALE GENOMIC DNA]</scope>
    <source>
        <strain evidence="4 5">DSM 100723</strain>
    </source>
</reference>
<dbReference type="PROSITE" id="PS50927">
    <property type="entry name" value="BULB_LECTIN"/>
    <property type="match status" value="1"/>
</dbReference>
<dbReference type="Proteomes" id="UP000523079">
    <property type="component" value="Unassembled WGS sequence"/>
</dbReference>
<dbReference type="SUPFAM" id="SSF54001">
    <property type="entry name" value="Cysteine proteinases"/>
    <property type="match status" value="1"/>
</dbReference>
<dbReference type="Pfam" id="PF05257">
    <property type="entry name" value="CHAP"/>
    <property type="match status" value="1"/>
</dbReference>
<evidence type="ECO:0000313" key="4">
    <source>
        <dbReference type="EMBL" id="MBA8793730.1"/>
    </source>
</evidence>
<dbReference type="SUPFAM" id="SSF51110">
    <property type="entry name" value="alpha-D-mannose-specific plant lectins"/>
    <property type="match status" value="1"/>
</dbReference>
<dbReference type="InterPro" id="IPR007921">
    <property type="entry name" value="CHAP_dom"/>
</dbReference>
<organism evidence="4 5">
    <name type="scientific">Microlunatus kandeliicorticis</name>
    <dbReference type="NCBI Taxonomy" id="1759536"/>
    <lineage>
        <taxon>Bacteria</taxon>
        <taxon>Bacillati</taxon>
        <taxon>Actinomycetota</taxon>
        <taxon>Actinomycetes</taxon>
        <taxon>Propionibacteriales</taxon>
        <taxon>Propionibacteriaceae</taxon>
        <taxon>Microlunatus</taxon>
    </lineage>
</organism>
<dbReference type="EMBL" id="JACGWT010000002">
    <property type="protein sequence ID" value="MBA8793730.1"/>
    <property type="molecule type" value="Genomic_DNA"/>
</dbReference>
<evidence type="ECO:0000313" key="5">
    <source>
        <dbReference type="Proteomes" id="UP000523079"/>
    </source>
</evidence>